<evidence type="ECO:0000256" key="1">
    <source>
        <dbReference type="ARBA" id="ARBA00009633"/>
    </source>
</evidence>
<proteinExistence type="inferred from homology"/>
<feature type="chain" id="PRO_5042176513" evidence="4">
    <location>
        <begin position="16"/>
        <end position="286"/>
    </location>
</feature>
<feature type="compositionally biased region" description="Basic and acidic residues" evidence="3">
    <location>
        <begin position="192"/>
        <end position="209"/>
    </location>
</feature>
<protein>
    <submittedName>
        <fullName evidence="5">Uncharacterized protein</fullName>
    </submittedName>
</protein>
<evidence type="ECO:0000313" key="6">
    <source>
        <dbReference type="Proteomes" id="UP001214576"/>
    </source>
</evidence>
<comment type="caution">
    <text evidence="5">The sequence shown here is derived from an EMBL/GenBank/DDBJ whole genome shotgun (WGS) entry which is preliminary data.</text>
</comment>
<dbReference type="AlphaFoldDB" id="A0AAD4TYY9"/>
<evidence type="ECO:0000313" key="5">
    <source>
        <dbReference type="EMBL" id="KAI4534844.1"/>
    </source>
</evidence>
<gene>
    <name evidence="5" type="ORF">MG293_015704</name>
</gene>
<dbReference type="Proteomes" id="UP001214576">
    <property type="component" value="Unassembled WGS sequence"/>
</dbReference>
<dbReference type="PANTHER" id="PTHR47745">
    <property type="entry name" value="IZUMO SPERM-EGG FUSION PROTEIN 2"/>
    <property type="match status" value="1"/>
</dbReference>
<feature type="region of interest" description="Disordered" evidence="3">
    <location>
        <begin position="169"/>
        <end position="250"/>
    </location>
</feature>
<dbReference type="EMBL" id="JAKZEL010000019">
    <property type="protein sequence ID" value="KAI4534844.1"/>
    <property type="molecule type" value="Genomic_DNA"/>
</dbReference>
<comment type="similarity">
    <text evidence="1">Belongs to the Izumo family.</text>
</comment>
<feature type="signal peptide" evidence="4">
    <location>
        <begin position="1"/>
        <end position="15"/>
    </location>
</feature>
<accession>A0AAD4TYY9</accession>
<reference evidence="5" key="1">
    <citation type="submission" date="2022-03" db="EMBL/GenBank/DDBJ databases">
        <title>Genomic analyses of argali, domestic sheep and their hybrids provide insights into chromosomal evolution, heterosis and genetic basis of agronomic traits.</title>
        <authorList>
            <person name="Li M."/>
        </authorList>
    </citation>
    <scope>NUCLEOTIDE SEQUENCE</scope>
    <source>
        <strain evidence="5">CAU-MHL-2022a</strain>
        <tissue evidence="5">Skin</tissue>
    </source>
</reference>
<evidence type="ECO:0000256" key="2">
    <source>
        <dbReference type="ARBA" id="ARBA00022729"/>
    </source>
</evidence>
<name>A0AAD4TYY9_OVIAM</name>
<dbReference type="PANTHER" id="PTHR47745:SF1">
    <property type="entry name" value="IZUMO SPERM-EGG FUSION PROTEIN 2"/>
    <property type="match status" value="1"/>
</dbReference>
<feature type="region of interest" description="Disordered" evidence="3">
    <location>
        <begin position="266"/>
        <end position="286"/>
    </location>
</feature>
<dbReference type="InterPro" id="IPR042920">
    <property type="entry name" value="IZUMO2"/>
</dbReference>
<feature type="compositionally biased region" description="Basic and acidic residues" evidence="3">
    <location>
        <begin position="223"/>
        <end position="235"/>
    </location>
</feature>
<evidence type="ECO:0000256" key="4">
    <source>
        <dbReference type="SAM" id="SignalP"/>
    </source>
</evidence>
<organism evidence="5 6">
    <name type="scientific">Ovis ammon polii</name>
    <dbReference type="NCBI Taxonomy" id="230172"/>
    <lineage>
        <taxon>Eukaryota</taxon>
        <taxon>Metazoa</taxon>
        <taxon>Chordata</taxon>
        <taxon>Craniata</taxon>
        <taxon>Vertebrata</taxon>
        <taxon>Euteleostomi</taxon>
        <taxon>Mammalia</taxon>
        <taxon>Eutheria</taxon>
        <taxon>Laurasiatheria</taxon>
        <taxon>Artiodactyla</taxon>
        <taxon>Ruminantia</taxon>
        <taxon>Pecora</taxon>
        <taxon>Bovidae</taxon>
        <taxon>Caprinae</taxon>
        <taxon>Ovis</taxon>
    </lineage>
</organism>
<keyword evidence="2 4" id="KW-0732">Signal</keyword>
<keyword evidence="6" id="KW-1185">Reference proteome</keyword>
<evidence type="ECO:0000256" key="3">
    <source>
        <dbReference type="SAM" id="MobiDB-lite"/>
    </source>
</evidence>
<dbReference type="Pfam" id="PF15005">
    <property type="entry name" value="IZUMO"/>
    <property type="match status" value="1"/>
</dbReference>
<dbReference type="InterPro" id="IPR029389">
    <property type="entry name" value="IZUMO"/>
</dbReference>
<sequence>MPLAWGLLLLLGLSARRDWGCLQCDHSVQEALKQLRLALIPSRFQQGQLQARAQVVLRGMEGPFFRDYALNAFVGRVGIDHLDLVASFVKNQTSGLMASSLRACDPKICLDGQPRMDLQYHEKSEFQWNPGLTGSIISVCLAVLAFGVIVASFADSGLVRPFGDPFMGPCNGHQDPDEQGPGAGFPGAKPDVISRLERGEEPRMERRETQQVTCPGFCPPLPSEDRRLEEPESRGDLGNTEESAQAQKLARRYGCAVSRGAFEGVVSVGAGSKSKTQLPGTSEYEC</sequence>